<accession>A0A8J9VE38</accession>
<gene>
    <name evidence="9" type="ORF">BINO364_LOCUS15103</name>
</gene>
<dbReference type="PANTHER" id="PTHR16105:SF0">
    <property type="entry name" value="RNA-BINDING REGION-CONTAINING PROTEIN 3"/>
    <property type="match status" value="1"/>
</dbReference>
<feature type="domain" description="RRM" evidence="8">
    <location>
        <begin position="3"/>
        <end position="75"/>
    </location>
</feature>
<dbReference type="InterPro" id="IPR035979">
    <property type="entry name" value="RBD_domain_sf"/>
</dbReference>
<dbReference type="InterPro" id="IPR012677">
    <property type="entry name" value="Nucleotide-bd_a/b_plait_sf"/>
</dbReference>
<dbReference type="GO" id="GO:0000398">
    <property type="term" value="P:mRNA splicing, via spliceosome"/>
    <property type="evidence" value="ECO:0007669"/>
    <property type="project" value="TreeGrafter"/>
</dbReference>
<evidence type="ECO:0000313" key="10">
    <source>
        <dbReference type="Proteomes" id="UP000838878"/>
    </source>
</evidence>
<dbReference type="CDD" id="cd12239">
    <property type="entry name" value="RRM2_RBM40_like"/>
    <property type="match status" value="1"/>
</dbReference>
<dbReference type="SMART" id="SM00360">
    <property type="entry name" value="RRM"/>
    <property type="match status" value="2"/>
</dbReference>
<evidence type="ECO:0000256" key="1">
    <source>
        <dbReference type="ARBA" id="ARBA00004123"/>
    </source>
</evidence>
<dbReference type="OrthoDB" id="1914176at2759"/>
<dbReference type="InterPro" id="IPR045164">
    <property type="entry name" value="RBM41/RNPC3"/>
</dbReference>
<comment type="subcellular location">
    <subcellularLocation>
        <location evidence="1">Nucleus</location>
    </subcellularLocation>
</comment>
<dbReference type="AlphaFoldDB" id="A0A8J9VE38"/>
<evidence type="ECO:0000256" key="7">
    <source>
        <dbReference type="SAM" id="MobiDB-lite"/>
    </source>
</evidence>
<reference evidence="9" key="1">
    <citation type="submission" date="2021-12" db="EMBL/GenBank/DDBJ databases">
        <authorList>
            <person name="Martin H S."/>
        </authorList>
    </citation>
    <scope>NUCLEOTIDE SEQUENCE</scope>
</reference>
<dbReference type="InterPro" id="IPR000504">
    <property type="entry name" value="RRM_dom"/>
</dbReference>
<evidence type="ECO:0000256" key="2">
    <source>
        <dbReference type="ARBA" id="ARBA00020364"/>
    </source>
</evidence>
<keyword evidence="4 6" id="KW-0694">RNA-binding</keyword>
<dbReference type="Gene3D" id="6.10.250.610">
    <property type="match status" value="1"/>
</dbReference>
<dbReference type="PANTHER" id="PTHR16105">
    <property type="entry name" value="RNA-BINDING REGION-CONTAINING PROTEIN 3"/>
    <property type="match status" value="1"/>
</dbReference>
<dbReference type="EMBL" id="OV170228">
    <property type="protein sequence ID" value="CAH0730082.1"/>
    <property type="molecule type" value="Genomic_DNA"/>
</dbReference>
<evidence type="ECO:0000256" key="5">
    <source>
        <dbReference type="ARBA" id="ARBA00023242"/>
    </source>
</evidence>
<keyword evidence="5" id="KW-0539">Nucleus</keyword>
<dbReference type="GO" id="GO:0030626">
    <property type="term" value="F:U12 snRNA binding"/>
    <property type="evidence" value="ECO:0007669"/>
    <property type="project" value="TreeGrafter"/>
</dbReference>
<evidence type="ECO:0000256" key="4">
    <source>
        <dbReference type="ARBA" id="ARBA00022884"/>
    </source>
</evidence>
<dbReference type="Proteomes" id="UP000838878">
    <property type="component" value="Chromosome 8"/>
</dbReference>
<dbReference type="PROSITE" id="PS50102">
    <property type="entry name" value="RRM"/>
    <property type="match status" value="2"/>
</dbReference>
<dbReference type="Gene3D" id="3.30.70.330">
    <property type="match status" value="2"/>
</dbReference>
<evidence type="ECO:0000313" key="9">
    <source>
        <dbReference type="EMBL" id="CAH0730082.1"/>
    </source>
</evidence>
<dbReference type="GO" id="GO:0005689">
    <property type="term" value="C:U12-type spliceosomal complex"/>
    <property type="evidence" value="ECO:0007669"/>
    <property type="project" value="TreeGrafter"/>
</dbReference>
<sequence length="427" mass="49216">MSKVLIIKHLPATLPIDEKEKMLKHFGAVKVWQPLRKQNYIFAGFSNIEKAKSALLRLHQLEIAKRRLVVEYSFEKEPISHLRKNDTINSATTNHIKEFLKTLNAFNPSVDFYQPPPSHLNYTYPKISPLIAVNMICSLFNHKPFYVQALHLMNKMSLNMPFKEDETALNFFKETFRDFFIEEMAILPPEDPESEMSSDEEQPKNPLPSVLKRKHTLPKTRKRPAAVLSTAILPKSKKTKENIDQVEVFDVVTPVEAKKISLVVSQDALRKPSEEPEVVGEIGKFQKEEQPIEEKQIAEQPEQPSISKQELLKNRISYSDMKILPVFKNYHPGQPSMRLYIKNLAKTVTEQDLNRVYKRYVEHITEDEQIGFDIRLMQEGRMKGQAFVTFPSVSVAQTALNETNGYLLKEKPMVVQFARAATNNPIE</sequence>
<name>A0A8J9VE38_9NEOP</name>
<feature type="compositionally biased region" description="Basic residues" evidence="7">
    <location>
        <begin position="211"/>
        <end position="224"/>
    </location>
</feature>
<feature type="compositionally biased region" description="Acidic residues" evidence="7">
    <location>
        <begin position="190"/>
        <end position="200"/>
    </location>
</feature>
<protein>
    <recommendedName>
        <fullName evidence="2">RNA-binding region-containing protein 3</fullName>
    </recommendedName>
</protein>
<feature type="non-terminal residue" evidence="9">
    <location>
        <position position="427"/>
    </location>
</feature>
<evidence type="ECO:0000259" key="8">
    <source>
        <dbReference type="PROSITE" id="PS50102"/>
    </source>
</evidence>
<dbReference type="Pfam" id="PF00076">
    <property type="entry name" value="RRM_1"/>
    <property type="match status" value="1"/>
</dbReference>
<dbReference type="FunFam" id="3.30.70.330:FF:000207">
    <property type="entry name" value="RNA-binding region (RNP1, RRM)-containing 3"/>
    <property type="match status" value="1"/>
</dbReference>
<keyword evidence="10" id="KW-1185">Reference proteome</keyword>
<evidence type="ECO:0000256" key="3">
    <source>
        <dbReference type="ARBA" id="ARBA00022737"/>
    </source>
</evidence>
<evidence type="ECO:0000256" key="6">
    <source>
        <dbReference type="PROSITE-ProRule" id="PRU00176"/>
    </source>
</evidence>
<keyword evidence="3" id="KW-0677">Repeat</keyword>
<organism evidence="9 10">
    <name type="scientific">Brenthis ino</name>
    <name type="common">lesser marbled fritillary</name>
    <dbReference type="NCBI Taxonomy" id="405034"/>
    <lineage>
        <taxon>Eukaryota</taxon>
        <taxon>Metazoa</taxon>
        <taxon>Ecdysozoa</taxon>
        <taxon>Arthropoda</taxon>
        <taxon>Hexapoda</taxon>
        <taxon>Insecta</taxon>
        <taxon>Pterygota</taxon>
        <taxon>Neoptera</taxon>
        <taxon>Endopterygota</taxon>
        <taxon>Lepidoptera</taxon>
        <taxon>Glossata</taxon>
        <taxon>Ditrysia</taxon>
        <taxon>Papilionoidea</taxon>
        <taxon>Nymphalidae</taxon>
        <taxon>Heliconiinae</taxon>
        <taxon>Argynnini</taxon>
        <taxon>Brenthis</taxon>
    </lineage>
</organism>
<dbReference type="SUPFAM" id="SSF54928">
    <property type="entry name" value="RNA-binding domain, RBD"/>
    <property type="match status" value="2"/>
</dbReference>
<feature type="domain" description="RRM" evidence="8">
    <location>
        <begin position="337"/>
        <end position="420"/>
    </location>
</feature>
<dbReference type="GO" id="GO:0097157">
    <property type="term" value="F:pre-mRNA intronic binding"/>
    <property type="evidence" value="ECO:0007669"/>
    <property type="project" value="TreeGrafter"/>
</dbReference>
<feature type="region of interest" description="Disordered" evidence="7">
    <location>
        <begin position="190"/>
        <end position="225"/>
    </location>
</feature>
<proteinExistence type="predicted"/>